<dbReference type="Proteomes" id="UP000295367">
    <property type="component" value="Unassembled WGS sequence"/>
</dbReference>
<dbReference type="AlphaFoldDB" id="A0A4R3Y337"/>
<feature type="transmembrane region" description="Helical" evidence="1">
    <location>
        <begin position="141"/>
        <end position="161"/>
    </location>
</feature>
<dbReference type="OrthoDB" id="877274at2"/>
<evidence type="ECO:0000313" key="3">
    <source>
        <dbReference type="Proteomes" id="UP000295367"/>
    </source>
</evidence>
<name>A0A4R3Y337_9PROT</name>
<keyword evidence="1" id="KW-0812">Transmembrane</keyword>
<gene>
    <name evidence="2" type="ORF">EDC63_108110</name>
</gene>
<keyword evidence="1" id="KW-1133">Transmembrane helix</keyword>
<proteinExistence type="predicted"/>
<feature type="transmembrane region" description="Helical" evidence="1">
    <location>
        <begin position="119"/>
        <end position="135"/>
    </location>
</feature>
<accession>A0A4R3Y337</accession>
<dbReference type="RefSeq" id="WP_124946619.1">
    <property type="nucleotide sequence ID" value="NZ_BHVT01000037.1"/>
</dbReference>
<protein>
    <submittedName>
        <fullName evidence="2">Uncharacterized protein</fullName>
    </submittedName>
</protein>
<reference evidence="2 3" key="1">
    <citation type="submission" date="2019-03" db="EMBL/GenBank/DDBJ databases">
        <title>Genomic Encyclopedia of Type Strains, Phase IV (KMG-IV): sequencing the most valuable type-strain genomes for metagenomic binning, comparative biology and taxonomic classification.</title>
        <authorList>
            <person name="Goeker M."/>
        </authorList>
    </citation>
    <scope>NUCLEOTIDE SEQUENCE [LARGE SCALE GENOMIC DNA]</scope>
    <source>
        <strain evidence="2 3">DSM 100309</strain>
    </source>
</reference>
<keyword evidence="1" id="KW-0472">Membrane</keyword>
<organism evidence="2 3">
    <name type="scientific">Sulfurirhabdus autotrophica</name>
    <dbReference type="NCBI Taxonomy" id="1706046"/>
    <lineage>
        <taxon>Bacteria</taxon>
        <taxon>Pseudomonadati</taxon>
        <taxon>Pseudomonadota</taxon>
        <taxon>Betaproteobacteria</taxon>
        <taxon>Nitrosomonadales</taxon>
        <taxon>Sulfuricellaceae</taxon>
        <taxon>Sulfurirhabdus</taxon>
    </lineage>
</organism>
<sequence length="325" mass="36441">MIVPQYWAESRTKHRKQGKQITAHRFGWSDTSQEEAQANADSRAQEALKRLISGEKLVRREPKTPYNGAEGVPIREEIVSRHGETIITRNAYGARCLNTPDVFFADIDFQNKPSTRSTLNVYTILLGAAAVIWWFTQSKVLGISLLVSAILFSSYISNAFYRAMLLAKGGAERVARNRISHFLEQHPAWNMRVYRTPAGMRVMATHQTFNPGDPAVTACFNALGTDPIYMAMCLNQQCFRARVSAKPWRIGVDQHIKPRPGTWPVTPERLPDRNAWIQTYETAAESFAACTLIETIGSGVTHPDAKLVQELHDKLCKATSQLPIA</sequence>
<dbReference type="EMBL" id="SMCO01000008">
    <property type="protein sequence ID" value="TCV85902.1"/>
    <property type="molecule type" value="Genomic_DNA"/>
</dbReference>
<evidence type="ECO:0000313" key="2">
    <source>
        <dbReference type="EMBL" id="TCV85902.1"/>
    </source>
</evidence>
<keyword evidence="3" id="KW-1185">Reference proteome</keyword>
<evidence type="ECO:0000256" key="1">
    <source>
        <dbReference type="SAM" id="Phobius"/>
    </source>
</evidence>
<comment type="caution">
    <text evidence="2">The sequence shown here is derived from an EMBL/GenBank/DDBJ whole genome shotgun (WGS) entry which is preliminary data.</text>
</comment>